<gene>
    <name evidence="5" type="ORF">AML91_17685</name>
</gene>
<dbReference type="EMBL" id="LIPY01000117">
    <property type="protein sequence ID" value="KWX73513.1"/>
    <property type="molecule type" value="Genomic_DNA"/>
</dbReference>
<dbReference type="SUPFAM" id="SSF46689">
    <property type="entry name" value="Homeodomain-like"/>
    <property type="match status" value="2"/>
</dbReference>
<dbReference type="Pfam" id="PF12833">
    <property type="entry name" value="HTH_18"/>
    <property type="match status" value="1"/>
</dbReference>
<sequence>MNNVLDEIIDLMKGAGTRQIETGVPGLSMIKGDIPAHQLAALYEPMIGFTVQGTKILSIGERSTDLEGPSYYVLPVHVPATASVHPDRHGRPYMSLGLKLNQNVLQSLFRDLPENLLPTASEHFAACEMDIEFMEAWLRLLRLSQTSRDIPALAPAYEREILYRVLMGPQGWYLRQFGLRESNLSKISEIVKWFRGNFMKPIDIGEMASKSGMAINTFHRQFKRATGLSPIQFQKQLRLLEARNLIAFEGYPVASAAYHVGYQSPSQFNREYSRFFGSSPARDTENLRRIESTRISPLN</sequence>
<dbReference type="PROSITE" id="PS00041">
    <property type="entry name" value="HTH_ARAC_FAMILY_1"/>
    <property type="match status" value="1"/>
</dbReference>
<evidence type="ECO:0000313" key="6">
    <source>
        <dbReference type="Proteomes" id="UP000070252"/>
    </source>
</evidence>
<dbReference type="InterPro" id="IPR018060">
    <property type="entry name" value="HTH_AraC"/>
</dbReference>
<evidence type="ECO:0000256" key="3">
    <source>
        <dbReference type="ARBA" id="ARBA00023163"/>
    </source>
</evidence>
<name>A0ABR5SRZ8_9BACL</name>
<evidence type="ECO:0000256" key="2">
    <source>
        <dbReference type="ARBA" id="ARBA00023125"/>
    </source>
</evidence>
<dbReference type="RefSeq" id="WP_062524194.1">
    <property type="nucleotide sequence ID" value="NZ_CP048429.1"/>
</dbReference>
<feature type="domain" description="HTH araC/xylS-type" evidence="4">
    <location>
        <begin position="188"/>
        <end position="286"/>
    </location>
</feature>
<organism evidence="5 6">
    <name type="scientific">Paenibacillus jilunlii</name>
    <dbReference type="NCBI Taxonomy" id="682956"/>
    <lineage>
        <taxon>Bacteria</taxon>
        <taxon>Bacillati</taxon>
        <taxon>Bacillota</taxon>
        <taxon>Bacilli</taxon>
        <taxon>Bacillales</taxon>
        <taxon>Paenibacillaceae</taxon>
        <taxon>Paenibacillus</taxon>
    </lineage>
</organism>
<dbReference type="SMART" id="SM00342">
    <property type="entry name" value="HTH_ARAC"/>
    <property type="match status" value="1"/>
</dbReference>
<keyword evidence="3" id="KW-0804">Transcription</keyword>
<keyword evidence="6" id="KW-1185">Reference proteome</keyword>
<proteinExistence type="predicted"/>
<evidence type="ECO:0000313" key="5">
    <source>
        <dbReference type="EMBL" id="KWX73513.1"/>
    </source>
</evidence>
<dbReference type="Pfam" id="PF06719">
    <property type="entry name" value="AraC_N"/>
    <property type="match status" value="1"/>
</dbReference>
<evidence type="ECO:0000259" key="4">
    <source>
        <dbReference type="PROSITE" id="PS01124"/>
    </source>
</evidence>
<dbReference type="PROSITE" id="PS01124">
    <property type="entry name" value="HTH_ARAC_FAMILY_2"/>
    <property type="match status" value="1"/>
</dbReference>
<dbReference type="InterPro" id="IPR018062">
    <property type="entry name" value="HTH_AraC-typ_CS"/>
</dbReference>
<protein>
    <submittedName>
        <fullName evidence="5">AraC family transcriptional regulator</fullName>
    </submittedName>
</protein>
<dbReference type="InterPro" id="IPR009057">
    <property type="entry name" value="Homeodomain-like_sf"/>
</dbReference>
<comment type="caution">
    <text evidence="5">The sequence shown here is derived from an EMBL/GenBank/DDBJ whole genome shotgun (WGS) entry which is preliminary data.</text>
</comment>
<dbReference type="PANTHER" id="PTHR43436:SF1">
    <property type="entry name" value="TRANSCRIPTIONAL REGULATORY PROTEIN"/>
    <property type="match status" value="1"/>
</dbReference>
<evidence type="ECO:0000256" key="1">
    <source>
        <dbReference type="ARBA" id="ARBA00023015"/>
    </source>
</evidence>
<dbReference type="PANTHER" id="PTHR43436">
    <property type="entry name" value="ARAC-FAMILY TRANSCRIPTIONAL REGULATOR"/>
    <property type="match status" value="1"/>
</dbReference>
<reference evidence="5 6" key="1">
    <citation type="submission" date="2015-08" db="EMBL/GenBank/DDBJ databases">
        <title>Genome of Paenibacillus jilunlii.</title>
        <authorList>
            <person name="Sant'Anna F.H."/>
            <person name="Ambrosini A."/>
            <person name="Souza R."/>
            <person name="Bach E."/>
            <person name="Fernandes G."/>
            <person name="Balsanelli E."/>
            <person name="Baura V.A."/>
            <person name="Pedrosa F.O."/>
            <person name="Souza E.M."/>
            <person name="Passaglia L."/>
        </authorList>
    </citation>
    <scope>NUCLEOTIDE SEQUENCE [LARGE SCALE GENOMIC DNA]</scope>
    <source>
        <strain evidence="5 6">DSM 23019</strain>
    </source>
</reference>
<keyword evidence="2" id="KW-0238">DNA-binding</keyword>
<accession>A0ABR5SRZ8</accession>
<keyword evidence="1" id="KW-0805">Transcription regulation</keyword>
<dbReference type="InterPro" id="IPR009594">
    <property type="entry name" value="Tscrpt_reg_HTH_AraC_N"/>
</dbReference>
<dbReference type="Proteomes" id="UP000070252">
    <property type="component" value="Unassembled WGS sequence"/>
</dbReference>
<dbReference type="Gene3D" id="1.10.10.60">
    <property type="entry name" value="Homeodomain-like"/>
    <property type="match status" value="1"/>
</dbReference>